<gene>
    <name evidence="1" type="ORF">AQI95_28900</name>
</gene>
<dbReference type="STRING" id="67386.AQI95_28900"/>
<name>A0A117Q0J1_9ACTN</name>
<dbReference type="AlphaFoldDB" id="A0A117Q0J1"/>
<dbReference type="Proteomes" id="UP000053127">
    <property type="component" value="Unassembled WGS sequence"/>
</dbReference>
<evidence type="ECO:0000313" key="1">
    <source>
        <dbReference type="EMBL" id="KUN02099.1"/>
    </source>
</evidence>
<proteinExistence type="predicted"/>
<dbReference type="RefSeq" id="WP_067130110.1">
    <property type="nucleotide sequence ID" value="NZ_KQ948217.1"/>
</dbReference>
<keyword evidence="2" id="KW-1185">Reference proteome</keyword>
<accession>A0A117Q0J1</accession>
<reference evidence="1 2" key="1">
    <citation type="submission" date="2015-10" db="EMBL/GenBank/DDBJ databases">
        <title>Draft genome sequence of Streptomyces yokosukanensis DSM 40224, type strain for the species Streptomyces yokosukanensis.</title>
        <authorList>
            <person name="Ruckert C."/>
            <person name="Winkler A."/>
            <person name="Kalinowski J."/>
            <person name="Kampfer P."/>
            <person name="Glaeser S."/>
        </authorList>
    </citation>
    <scope>NUCLEOTIDE SEQUENCE [LARGE SCALE GENOMIC DNA]</scope>
    <source>
        <strain evidence="1 2">DSM 40224</strain>
    </source>
</reference>
<comment type="caution">
    <text evidence="1">The sequence shown here is derived from an EMBL/GenBank/DDBJ whole genome shotgun (WGS) entry which is preliminary data.</text>
</comment>
<dbReference type="EMBL" id="LMWN01000040">
    <property type="protein sequence ID" value="KUN02099.1"/>
    <property type="molecule type" value="Genomic_DNA"/>
</dbReference>
<protein>
    <submittedName>
        <fullName evidence="1">Uncharacterized protein</fullName>
    </submittedName>
</protein>
<organism evidence="1 2">
    <name type="scientific">Streptomyces yokosukanensis</name>
    <dbReference type="NCBI Taxonomy" id="67386"/>
    <lineage>
        <taxon>Bacteria</taxon>
        <taxon>Bacillati</taxon>
        <taxon>Actinomycetota</taxon>
        <taxon>Actinomycetes</taxon>
        <taxon>Kitasatosporales</taxon>
        <taxon>Streptomycetaceae</taxon>
        <taxon>Streptomyces</taxon>
    </lineage>
</organism>
<evidence type="ECO:0000313" key="2">
    <source>
        <dbReference type="Proteomes" id="UP000053127"/>
    </source>
</evidence>
<sequence length="101" mass="10997">MTEIPEPEIATVRIPKAALDAFAAAVDARVVATAKDDGGLDWFYAWGTREVERLEVALLPGGDEVMLRMSSDRATTIVCPIAQWYELVGRMIPPGQGPQEP</sequence>